<dbReference type="SUPFAM" id="SSF47031">
    <property type="entry name" value="Second domain of FERM"/>
    <property type="match status" value="1"/>
</dbReference>
<dbReference type="Pfam" id="PF09380">
    <property type="entry name" value="FERM_C"/>
    <property type="match status" value="1"/>
</dbReference>
<sequence length="486" mass="54102">MKGHEPYIFCFRVKFYPPDPSKLQEEITRYQLFLQMRRDLLHGRLFCSPSDSAWLAAHVIQSELGDYDPDVHQEGYVSEFKVLLKQTPKQEEKIAEIHQAQLSGQTPATAELNFIKKASAFDTYGVDPHPVKDQKGSHLYVGITHTGIMTFQGNKKTHHFKWPDVQKLHFEGKMFIIHLTYNEKKHACGFKCPTVAACRHLWKCSVEQKTFWTVPSSREVTTFSSGSSTLMTLARGSRFRYSGRTEREILENRVNRDPPDFSRSSVKQQAPKRKKKGAYISNSAKEISHDSMGDEPTTPGTPESPSSPSSLMDQQPDTILEEPPQEAAVDVPLVRETSGWEKTNSGWKYAPMHSLDLDESAIRNLDLSMESDVFQSSAVNHVHASPRDATAAAAATSTPRNPEPPKQLWAQDASPGAEGAAAAAGVKGRSWARTVVATAFVMTLLTLIAIVLVMELDALRDLRATPEVAALRAQYYAPAKRALGIP</sequence>
<dbReference type="PRINTS" id="PR00935">
    <property type="entry name" value="BAND41"/>
</dbReference>
<dbReference type="Gene3D" id="1.20.80.10">
    <property type="match status" value="1"/>
</dbReference>
<keyword evidence="4" id="KW-1185">Reference proteome</keyword>
<dbReference type="GeneID" id="106812224"/>
<dbReference type="SUPFAM" id="SSF50729">
    <property type="entry name" value="PH domain-like"/>
    <property type="match status" value="1"/>
</dbReference>
<dbReference type="InterPro" id="IPR018980">
    <property type="entry name" value="FERM_PH-like_C"/>
</dbReference>
<dbReference type="SMART" id="SM00295">
    <property type="entry name" value="B41"/>
    <property type="match status" value="1"/>
</dbReference>
<feature type="region of interest" description="Disordered" evidence="1">
    <location>
        <begin position="249"/>
        <end position="316"/>
    </location>
</feature>
<keyword evidence="2" id="KW-0812">Transmembrane</keyword>
<dbReference type="InterPro" id="IPR035963">
    <property type="entry name" value="FERM_2"/>
</dbReference>
<evidence type="ECO:0000256" key="1">
    <source>
        <dbReference type="SAM" id="MobiDB-lite"/>
    </source>
</evidence>
<dbReference type="InterPro" id="IPR019748">
    <property type="entry name" value="FERM_central"/>
</dbReference>
<proteinExistence type="predicted"/>
<dbReference type="SMART" id="SM01196">
    <property type="entry name" value="FERM_C"/>
    <property type="match status" value="1"/>
</dbReference>
<dbReference type="SMART" id="SM01195">
    <property type="entry name" value="FA"/>
    <property type="match status" value="1"/>
</dbReference>
<dbReference type="PANTHER" id="PTHR23280">
    <property type="entry name" value="4.1 G PROTEIN"/>
    <property type="match status" value="1"/>
</dbReference>
<dbReference type="InterPro" id="IPR019749">
    <property type="entry name" value="Band_41_domain"/>
</dbReference>
<dbReference type="Proteomes" id="UP000695022">
    <property type="component" value="Unplaced"/>
</dbReference>
<dbReference type="Pfam" id="PF08736">
    <property type="entry name" value="FA"/>
    <property type="match status" value="1"/>
</dbReference>
<feature type="domain" description="FERM" evidence="3">
    <location>
        <begin position="1"/>
        <end position="216"/>
    </location>
</feature>
<dbReference type="PANTHER" id="PTHR23280:SF32">
    <property type="entry name" value="FI22325P1"/>
    <property type="match status" value="1"/>
</dbReference>
<protein>
    <submittedName>
        <fullName evidence="5">FERM domain-containing protein 3-like</fullName>
    </submittedName>
</protein>
<evidence type="ECO:0000259" key="3">
    <source>
        <dbReference type="PROSITE" id="PS50057"/>
    </source>
</evidence>
<organism evidence="4 5">
    <name type="scientific">Priapulus caudatus</name>
    <name type="common">Priapulid worm</name>
    <dbReference type="NCBI Taxonomy" id="37621"/>
    <lineage>
        <taxon>Eukaryota</taxon>
        <taxon>Metazoa</taxon>
        <taxon>Ecdysozoa</taxon>
        <taxon>Scalidophora</taxon>
        <taxon>Priapulida</taxon>
        <taxon>Priapulimorpha</taxon>
        <taxon>Priapulimorphida</taxon>
        <taxon>Priapulidae</taxon>
        <taxon>Priapulus</taxon>
    </lineage>
</organism>
<dbReference type="PROSITE" id="PS50057">
    <property type="entry name" value="FERM_3"/>
    <property type="match status" value="1"/>
</dbReference>
<keyword evidence="2" id="KW-1133">Transmembrane helix</keyword>
<reference evidence="5" key="1">
    <citation type="submission" date="2025-08" db="UniProtKB">
        <authorList>
            <consortium name="RefSeq"/>
        </authorList>
    </citation>
    <scope>IDENTIFICATION</scope>
</reference>
<dbReference type="InterPro" id="IPR000299">
    <property type="entry name" value="FERM_domain"/>
</dbReference>
<feature type="transmembrane region" description="Helical" evidence="2">
    <location>
        <begin position="431"/>
        <end position="453"/>
    </location>
</feature>
<dbReference type="RefSeq" id="XP_014671542.1">
    <property type="nucleotide sequence ID" value="XM_014816056.1"/>
</dbReference>
<dbReference type="Pfam" id="PF00373">
    <property type="entry name" value="FERM_M"/>
    <property type="match status" value="1"/>
</dbReference>
<dbReference type="Gene3D" id="2.30.29.30">
    <property type="entry name" value="Pleckstrin-homology domain (PH domain)/Phosphotyrosine-binding domain (PTB)"/>
    <property type="match status" value="1"/>
</dbReference>
<feature type="compositionally biased region" description="Low complexity" evidence="1">
    <location>
        <begin position="295"/>
        <end position="310"/>
    </location>
</feature>
<accession>A0ABM1EH71</accession>
<keyword evidence="2" id="KW-0472">Membrane</keyword>
<evidence type="ECO:0000313" key="4">
    <source>
        <dbReference type="Proteomes" id="UP000695022"/>
    </source>
</evidence>
<feature type="region of interest" description="Disordered" evidence="1">
    <location>
        <begin position="384"/>
        <end position="406"/>
    </location>
</feature>
<feature type="compositionally biased region" description="Basic and acidic residues" evidence="1">
    <location>
        <begin position="249"/>
        <end position="260"/>
    </location>
</feature>
<name>A0ABM1EH71_PRICU</name>
<dbReference type="CDD" id="cd14473">
    <property type="entry name" value="FERM_B-lobe"/>
    <property type="match status" value="1"/>
</dbReference>
<dbReference type="CDD" id="cd13192">
    <property type="entry name" value="FERM_C_FRMD3_FRMD5"/>
    <property type="match status" value="1"/>
</dbReference>
<dbReference type="InterPro" id="IPR014352">
    <property type="entry name" value="FERM/acyl-CoA-bd_prot_sf"/>
</dbReference>
<evidence type="ECO:0000313" key="5">
    <source>
        <dbReference type="RefSeq" id="XP_014671542.1"/>
    </source>
</evidence>
<evidence type="ECO:0000256" key="2">
    <source>
        <dbReference type="SAM" id="Phobius"/>
    </source>
</evidence>
<gene>
    <name evidence="5" type="primary">LOC106812224</name>
</gene>
<dbReference type="InterPro" id="IPR011993">
    <property type="entry name" value="PH-like_dom_sf"/>
</dbReference>
<dbReference type="InterPro" id="IPR014847">
    <property type="entry name" value="FA"/>
</dbReference>